<evidence type="ECO:0000259" key="1">
    <source>
        <dbReference type="Pfam" id="PF00534"/>
    </source>
</evidence>
<name>A0A011N142_9PROT</name>
<keyword evidence="3" id="KW-0328">Glycosyltransferase</keyword>
<evidence type="ECO:0000313" key="4">
    <source>
        <dbReference type="Proteomes" id="UP000020218"/>
    </source>
</evidence>
<feature type="domain" description="Glycosyltransferase subfamily 4-like N-terminal" evidence="2">
    <location>
        <begin position="61"/>
        <end position="240"/>
    </location>
</feature>
<dbReference type="Proteomes" id="UP000020218">
    <property type="component" value="Unassembled WGS sequence"/>
</dbReference>
<dbReference type="InterPro" id="IPR050194">
    <property type="entry name" value="Glycosyltransferase_grp1"/>
</dbReference>
<keyword evidence="3" id="KW-0808">Transferase</keyword>
<organism evidence="3 4">
    <name type="scientific">Candidatus Accumulibacter adjunctus</name>
    <dbReference type="NCBI Taxonomy" id="1454001"/>
    <lineage>
        <taxon>Bacteria</taxon>
        <taxon>Pseudomonadati</taxon>
        <taxon>Pseudomonadota</taxon>
        <taxon>Betaproteobacteria</taxon>
        <taxon>Candidatus Accumulibacter</taxon>
    </lineage>
</organism>
<dbReference type="EMBL" id="JFAX01000004">
    <property type="protein sequence ID" value="EXI68576.1"/>
    <property type="molecule type" value="Genomic_DNA"/>
</dbReference>
<protein>
    <submittedName>
        <fullName evidence="3">Glycosyltransferase KanE</fullName>
        <ecNumber evidence="3">2.4.1.-</ecNumber>
    </submittedName>
</protein>
<dbReference type="Pfam" id="PF00534">
    <property type="entry name" value="Glycos_transf_1"/>
    <property type="match status" value="1"/>
</dbReference>
<dbReference type="InterPro" id="IPR028098">
    <property type="entry name" value="Glyco_trans_4-like_N"/>
</dbReference>
<comment type="caution">
    <text evidence="3">The sequence shown here is derived from an EMBL/GenBank/DDBJ whole genome shotgun (WGS) entry which is preliminary data.</text>
</comment>
<feature type="domain" description="Glycosyl transferase family 1" evidence="1">
    <location>
        <begin position="255"/>
        <end position="415"/>
    </location>
</feature>
<accession>A0A011N142</accession>
<dbReference type="EC" id="2.4.1.-" evidence="3"/>
<dbReference type="Pfam" id="PF13579">
    <property type="entry name" value="Glyco_trans_4_4"/>
    <property type="match status" value="1"/>
</dbReference>
<dbReference type="Gene3D" id="3.40.50.2000">
    <property type="entry name" value="Glycogen Phosphorylase B"/>
    <property type="match status" value="2"/>
</dbReference>
<evidence type="ECO:0000313" key="3">
    <source>
        <dbReference type="EMBL" id="EXI68576.1"/>
    </source>
</evidence>
<sequence>MSVFSGAYRALLREPWLALNRVFTCRTLGRRLHPPVAPVAYEPEPGSLLYLAASVLPYHTSGYTTRTHEVVRALRDAGAQVHARTRPGYPWDRKDRLSDATGEETMVDDVLYRHAQAPANNRPVLQYALQAAPVIAAAAGQHRVAVIHAASNHVNALPGLLAAKQLRVPFQYEMRGLWELTRVSRQPGFAGSQAYKQGLQLEALVARNADRLFVISDQLGSYVREHWGIPAERMALLPNCIDPDKLLPVDPALVEPNTIGYAGSLIVYEGLDTLLEATARLVQQGKAVQVRIAGEGEARRDLEALAHSLGLGQSVQFLGRMEPTKARMMIARCAMVCIPRKPFQVCEIVSPIKLVEALAMGKPVIVPDLPVFRDELGPDPAGWLFRAGDAQDLARVIDGAFAEPDRLAELGLRARDYAVSQRSWQRHVTPIVESLKG</sequence>
<dbReference type="InterPro" id="IPR001296">
    <property type="entry name" value="Glyco_trans_1"/>
</dbReference>
<gene>
    <name evidence="3" type="primary">kanE_2</name>
    <name evidence="3" type="ORF">AW08_00888</name>
</gene>
<keyword evidence="4" id="KW-1185">Reference proteome</keyword>
<evidence type="ECO:0000259" key="2">
    <source>
        <dbReference type="Pfam" id="PF13579"/>
    </source>
</evidence>
<dbReference type="PATRIC" id="fig|1454001.3.peg.905"/>
<proteinExistence type="predicted"/>
<dbReference type="PANTHER" id="PTHR45947">
    <property type="entry name" value="SULFOQUINOVOSYL TRANSFERASE SQD2"/>
    <property type="match status" value="1"/>
</dbReference>
<dbReference type="GO" id="GO:0016757">
    <property type="term" value="F:glycosyltransferase activity"/>
    <property type="evidence" value="ECO:0007669"/>
    <property type="project" value="UniProtKB-KW"/>
</dbReference>
<dbReference type="PANTHER" id="PTHR45947:SF3">
    <property type="entry name" value="SULFOQUINOVOSYL TRANSFERASE SQD2"/>
    <property type="match status" value="1"/>
</dbReference>
<dbReference type="STRING" id="1454001.AW08_00888"/>
<dbReference type="SUPFAM" id="SSF53756">
    <property type="entry name" value="UDP-Glycosyltransferase/glycogen phosphorylase"/>
    <property type="match status" value="1"/>
</dbReference>
<reference evidence="3" key="1">
    <citation type="submission" date="2014-02" db="EMBL/GenBank/DDBJ databases">
        <title>Expanding our view of genomic diversity in Candidatus Accumulibacter clades.</title>
        <authorList>
            <person name="Skennerton C.T."/>
            <person name="Barr J.J."/>
            <person name="Slater F.R."/>
            <person name="Bond P.L."/>
            <person name="Tyson G.W."/>
        </authorList>
    </citation>
    <scope>NUCLEOTIDE SEQUENCE [LARGE SCALE GENOMIC DNA]</scope>
</reference>
<dbReference type="AlphaFoldDB" id="A0A011N142"/>